<dbReference type="EMBL" id="CP119317">
    <property type="protein sequence ID" value="WEK53997.1"/>
    <property type="molecule type" value="Genomic_DNA"/>
</dbReference>
<sequence length="275" mass="31464">MVLSLNSKVELLNGVQMPRLGLGVWRTQEGEETVNAVRAALEAGYRSIDTASLYANEHGVGQAIRESSVPREEVFVTTKVWNTDQGYESTLAAFEKSQELLQLEYVDLYLVHWPVADKFKETYRAMEKLYEQGKVRAIGVSNFQIHHLETLMESCRIKPMVNQVELHPLLTQKKLLAFCRKEGIQIESWRPLMGGRIDIPLLTELATKYGKTAAQIVLRWHLQLGIVTIPKSIRAERINENADLFDFELEPEDMNRIDALNENQRFGADPDNFDF</sequence>
<keyword evidence="2" id="KW-0521">NADP</keyword>
<dbReference type="PANTHER" id="PTHR43827:SF3">
    <property type="entry name" value="NADP-DEPENDENT OXIDOREDUCTASE DOMAIN-CONTAINING PROTEIN"/>
    <property type="match status" value="1"/>
</dbReference>
<dbReference type="SUPFAM" id="SSF51430">
    <property type="entry name" value="NAD(P)-linked oxidoreductase"/>
    <property type="match status" value="1"/>
</dbReference>
<dbReference type="PROSITE" id="PS00062">
    <property type="entry name" value="ALDOKETO_REDUCTASE_2"/>
    <property type="match status" value="1"/>
</dbReference>
<name>A0AA95EXZ8_9BACL</name>
<comment type="similarity">
    <text evidence="1">Belongs to the aldo/keto reductase family.</text>
</comment>
<dbReference type="FunFam" id="3.20.20.100:FF:000015">
    <property type="entry name" value="Oxidoreductase, aldo/keto reductase family"/>
    <property type="match status" value="1"/>
</dbReference>
<dbReference type="InterPro" id="IPR020471">
    <property type="entry name" value="AKR"/>
</dbReference>
<dbReference type="PIRSF" id="PIRSF000097">
    <property type="entry name" value="AKR"/>
    <property type="match status" value="1"/>
</dbReference>
<evidence type="ECO:0000259" key="7">
    <source>
        <dbReference type="Pfam" id="PF00248"/>
    </source>
</evidence>
<gene>
    <name evidence="8" type="ORF">P0Y55_15745</name>
</gene>
<dbReference type="PRINTS" id="PR00069">
    <property type="entry name" value="ALDKETRDTASE"/>
</dbReference>
<dbReference type="Gene3D" id="3.20.20.100">
    <property type="entry name" value="NADP-dependent oxidoreductase domain"/>
    <property type="match status" value="1"/>
</dbReference>
<dbReference type="AlphaFoldDB" id="A0AA95EXZ8"/>
<dbReference type="Proteomes" id="UP001178662">
    <property type="component" value="Chromosome"/>
</dbReference>
<keyword evidence="3" id="KW-0560">Oxidoreductase</keyword>
<evidence type="ECO:0000256" key="3">
    <source>
        <dbReference type="ARBA" id="ARBA00023002"/>
    </source>
</evidence>
<dbReference type="Pfam" id="PF00248">
    <property type="entry name" value="Aldo_ket_red"/>
    <property type="match status" value="1"/>
</dbReference>
<feature type="domain" description="NADP-dependent oxidoreductase" evidence="7">
    <location>
        <begin position="19"/>
        <end position="262"/>
    </location>
</feature>
<accession>A0AA95EXZ8</accession>
<keyword evidence="9" id="KW-1185">Reference proteome</keyword>
<proteinExistence type="inferred from homology"/>
<feature type="binding site" evidence="5">
    <location>
        <position position="112"/>
    </location>
    <ligand>
        <name>substrate</name>
    </ligand>
</feature>
<dbReference type="PANTHER" id="PTHR43827">
    <property type="entry name" value="2,5-DIKETO-D-GLUCONIC ACID REDUCTASE"/>
    <property type="match status" value="1"/>
</dbReference>
<dbReference type="InterPro" id="IPR036812">
    <property type="entry name" value="NAD(P)_OxRdtase_dom_sf"/>
</dbReference>
<evidence type="ECO:0000256" key="4">
    <source>
        <dbReference type="PIRSR" id="PIRSR000097-1"/>
    </source>
</evidence>
<evidence type="ECO:0000256" key="1">
    <source>
        <dbReference type="ARBA" id="ARBA00007905"/>
    </source>
</evidence>
<dbReference type="CDD" id="cd19157">
    <property type="entry name" value="AKR_AKR5G1-3"/>
    <property type="match status" value="1"/>
</dbReference>
<evidence type="ECO:0000313" key="8">
    <source>
        <dbReference type="EMBL" id="WEK53997.1"/>
    </source>
</evidence>
<dbReference type="PROSITE" id="PS00798">
    <property type="entry name" value="ALDOKETO_REDUCTASE_1"/>
    <property type="match status" value="1"/>
</dbReference>
<evidence type="ECO:0000313" key="9">
    <source>
        <dbReference type="Proteomes" id="UP001178662"/>
    </source>
</evidence>
<evidence type="ECO:0000256" key="5">
    <source>
        <dbReference type="PIRSR" id="PIRSR000097-2"/>
    </source>
</evidence>
<dbReference type="InterPro" id="IPR023210">
    <property type="entry name" value="NADP_OxRdtase_dom"/>
</dbReference>
<feature type="active site" description="Proton donor" evidence="4">
    <location>
        <position position="54"/>
    </location>
</feature>
<protein>
    <submittedName>
        <fullName evidence="8">Aldo/keto reductase</fullName>
    </submittedName>
</protein>
<evidence type="ECO:0000256" key="6">
    <source>
        <dbReference type="PIRSR" id="PIRSR000097-3"/>
    </source>
</evidence>
<dbReference type="InterPro" id="IPR044500">
    <property type="entry name" value="AKR5G"/>
</dbReference>
<evidence type="ECO:0000256" key="2">
    <source>
        <dbReference type="ARBA" id="ARBA00022857"/>
    </source>
</evidence>
<organism evidence="8 9">
    <name type="scientific">Candidatus Cohnella colombiensis</name>
    <dbReference type="NCBI Taxonomy" id="3121368"/>
    <lineage>
        <taxon>Bacteria</taxon>
        <taxon>Bacillati</taxon>
        <taxon>Bacillota</taxon>
        <taxon>Bacilli</taxon>
        <taxon>Bacillales</taxon>
        <taxon>Paenibacillaceae</taxon>
        <taxon>Cohnella</taxon>
    </lineage>
</organism>
<dbReference type="GO" id="GO:0016616">
    <property type="term" value="F:oxidoreductase activity, acting on the CH-OH group of donors, NAD or NADP as acceptor"/>
    <property type="evidence" value="ECO:0007669"/>
    <property type="project" value="UniProtKB-ARBA"/>
</dbReference>
<dbReference type="InterPro" id="IPR018170">
    <property type="entry name" value="Aldo/ket_reductase_CS"/>
</dbReference>
<feature type="site" description="Lowers pKa of active site Tyr" evidence="6">
    <location>
        <position position="79"/>
    </location>
</feature>
<reference evidence="8" key="1">
    <citation type="submission" date="2023-03" db="EMBL/GenBank/DDBJ databases">
        <title>Andean soil-derived lignocellulolytic bacterial consortium as a source of novel taxa and putative plastic-active enzymes.</title>
        <authorList>
            <person name="Diaz-Garcia L."/>
            <person name="Chuvochina M."/>
            <person name="Feuerriegel G."/>
            <person name="Bunk B."/>
            <person name="Sproer C."/>
            <person name="Streit W.R."/>
            <person name="Rodriguez L.M."/>
            <person name="Overmann J."/>
            <person name="Jimenez D.J."/>
        </authorList>
    </citation>
    <scope>NUCLEOTIDE SEQUENCE</scope>
    <source>
        <strain evidence="8">MAG 2441</strain>
    </source>
</reference>